<keyword evidence="1" id="KW-1133">Transmembrane helix</keyword>
<dbReference type="EMBL" id="JAOQIO010000022">
    <property type="protein sequence ID" value="MCU6792359.1"/>
    <property type="molecule type" value="Genomic_DNA"/>
</dbReference>
<evidence type="ECO:0008006" key="4">
    <source>
        <dbReference type="Google" id="ProtNLM"/>
    </source>
</evidence>
<dbReference type="Proteomes" id="UP001652445">
    <property type="component" value="Unassembled WGS sequence"/>
</dbReference>
<name>A0ABT2UCJ8_9BACL</name>
<accession>A0ABT2UCJ8</accession>
<gene>
    <name evidence="2" type="ORF">OB236_09485</name>
</gene>
<evidence type="ECO:0000313" key="3">
    <source>
        <dbReference type="Proteomes" id="UP001652445"/>
    </source>
</evidence>
<keyword evidence="3" id="KW-1185">Reference proteome</keyword>
<comment type="caution">
    <text evidence="2">The sequence shown here is derived from an EMBL/GenBank/DDBJ whole genome shotgun (WGS) entry which is preliminary data.</text>
</comment>
<feature type="transmembrane region" description="Helical" evidence="1">
    <location>
        <begin position="13"/>
        <end position="36"/>
    </location>
</feature>
<reference evidence="2 3" key="1">
    <citation type="submission" date="2022-09" db="EMBL/GenBank/DDBJ databases">
        <authorList>
            <person name="Han X.L."/>
            <person name="Wang Q."/>
            <person name="Lu T."/>
        </authorList>
    </citation>
    <scope>NUCLEOTIDE SEQUENCE [LARGE SCALE GENOMIC DNA]</scope>
    <source>
        <strain evidence="2 3">WQ 127069</strain>
    </source>
</reference>
<evidence type="ECO:0000256" key="1">
    <source>
        <dbReference type="SAM" id="Phobius"/>
    </source>
</evidence>
<organism evidence="2 3">
    <name type="scientific">Paenibacillus baimaensis</name>
    <dbReference type="NCBI Taxonomy" id="2982185"/>
    <lineage>
        <taxon>Bacteria</taxon>
        <taxon>Bacillati</taxon>
        <taxon>Bacillota</taxon>
        <taxon>Bacilli</taxon>
        <taxon>Bacillales</taxon>
        <taxon>Paenibacillaceae</taxon>
        <taxon>Paenibacillus</taxon>
    </lineage>
</organism>
<sequence>MKKRRPDNYFSNMFIKMTLVTTLLVMVLSLFFYIYFKSYNSKLINRSNEEIMHQVI</sequence>
<keyword evidence="1" id="KW-0812">Transmembrane</keyword>
<proteinExistence type="predicted"/>
<dbReference type="RefSeq" id="WP_262683747.1">
    <property type="nucleotide sequence ID" value="NZ_JAOQIO010000022.1"/>
</dbReference>
<evidence type="ECO:0000313" key="2">
    <source>
        <dbReference type="EMBL" id="MCU6792359.1"/>
    </source>
</evidence>
<keyword evidence="1" id="KW-0472">Membrane</keyword>
<protein>
    <recommendedName>
        <fullName evidence="4">Sensor histidine kinase</fullName>
    </recommendedName>
</protein>